<name>A0ABX6IQF5_9CHLA</name>
<organism evidence="2 3">
    <name type="scientific">Chlamydia suis</name>
    <dbReference type="NCBI Taxonomy" id="83559"/>
    <lineage>
        <taxon>Bacteria</taxon>
        <taxon>Pseudomonadati</taxon>
        <taxon>Chlamydiota</taxon>
        <taxon>Chlamydiia</taxon>
        <taxon>Chlamydiales</taxon>
        <taxon>Chlamydiaceae</taxon>
        <taxon>Chlamydia/Chlamydophila group</taxon>
        <taxon>Chlamydia</taxon>
    </lineage>
</organism>
<reference evidence="2" key="1">
    <citation type="submission" date="2019-01" db="EMBL/GenBank/DDBJ databases">
        <title>Whole genome sequencing and annotation enables comparative genome analysis that reveals unique features of the Chlamydia suis R19 Genome.</title>
        <authorList>
            <person name="Dimond Z.E."/>
        </authorList>
    </citation>
    <scope>NUCLEOTIDE SEQUENCE [LARGE SCALE GENOMIC DNA]</scope>
    <source>
        <strain evidence="2">R19</strain>
    </source>
</reference>
<evidence type="ECO:0000313" key="2">
    <source>
        <dbReference type="EMBL" id="QHP83339.1"/>
    </source>
</evidence>
<evidence type="ECO:0000256" key="1">
    <source>
        <dbReference type="SAM" id="MobiDB-lite"/>
    </source>
</evidence>
<accession>A0ABX6IQF5</accession>
<dbReference type="Proteomes" id="UP000512184">
    <property type="component" value="Chromosome"/>
</dbReference>
<evidence type="ECO:0000313" key="3">
    <source>
        <dbReference type="Proteomes" id="UP000512184"/>
    </source>
</evidence>
<keyword evidence="3" id="KW-1185">Reference proteome</keyword>
<dbReference type="EMBL" id="CP035278">
    <property type="protein sequence ID" value="QHP83339.1"/>
    <property type="molecule type" value="Genomic_DNA"/>
</dbReference>
<feature type="region of interest" description="Disordered" evidence="1">
    <location>
        <begin position="31"/>
        <end position="54"/>
    </location>
</feature>
<protein>
    <submittedName>
        <fullName evidence="2">Uncharacterized protein</fullName>
    </submittedName>
</protein>
<proteinExistence type="predicted"/>
<sequence>MFFSKKKAARTRLFVLSKKLGLSPENSEYRSQGRLRFQSETTSPPPIQVNCSRR</sequence>
<gene>
    <name evidence="2" type="primary">hypothetical protein</name>
    <name evidence="2" type="ORF">Chls_464</name>
</gene>